<dbReference type="PROSITE" id="PS51352">
    <property type="entry name" value="THIOREDOXIN_2"/>
    <property type="match status" value="1"/>
</dbReference>
<dbReference type="HAMAP" id="MF_00269">
    <property type="entry name" value="Tpx"/>
    <property type="match status" value="1"/>
</dbReference>
<comment type="function">
    <text evidence="3">Thiol-specific peroxidase that catalyzes the reduction of hydrogen peroxide and organic hydroperoxides to water and alcohols, respectively. Plays a role in cell protection against oxidative stress by detoxifying peroxides.</text>
</comment>
<comment type="subunit">
    <text evidence="3">Homodimer.</text>
</comment>
<feature type="domain" description="Thioredoxin" evidence="4">
    <location>
        <begin position="27"/>
        <end position="175"/>
    </location>
</feature>
<feature type="active site" description="Cysteine sulfenic acid (-SOH) intermediate" evidence="3">
    <location>
        <position position="69"/>
    </location>
</feature>
<dbReference type="Proteomes" id="UP000000496">
    <property type="component" value="Chromosome gsn.131"/>
</dbReference>
<dbReference type="Pfam" id="PF08534">
    <property type="entry name" value="Redoxin"/>
    <property type="match status" value="1"/>
</dbReference>
<dbReference type="PANTHER" id="PTHR43110:SF1">
    <property type="entry name" value="THIOL PEROXIDASE"/>
    <property type="match status" value="1"/>
</dbReference>
<keyword evidence="6" id="KW-1185">Reference proteome</keyword>
<keyword evidence="3 5" id="KW-0560">Oxidoreductase</keyword>
<dbReference type="CDD" id="cd03014">
    <property type="entry name" value="PRX_Atyp2cys"/>
    <property type="match status" value="1"/>
</dbReference>
<dbReference type="STRING" id="331113.SNE_A12230"/>
<comment type="miscellaneous">
    <text evidence="3">The active site is a conserved redox-active cysteine residue, the peroxidatic cysteine (C(P)), which makes the nucleophilic attack on the peroxide substrate. The peroxide oxidizes the C(P)-SH to cysteine sulfenic acid (C(P)-SOH), which then reacts with another cysteine residue, the resolving cysteine (C(R)), to form a disulfide bridge. The disulfide is subsequently reduced by an appropriate electron donor to complete the catalytic cycle. In this atypical 2-Cys peroxiredoxin, C(R) is present in the same subunit to form an intramolecular disulfide. The disulfide is subsequently reduced by thioredoxin.</text>
</comment>
<keyword evidence="1 3" id="KW-1015">Disulfide bond</keyword>
<dbReference type="EMBL" id="FR872582">
    <property type="protein sequence ID" value="CCB89100.1"/>
    <property type="molecule type" value="Genomic_DNA"/>
</dbReference>
<dbReference type="KEGG" id="sng:SNE_A12230"/>
<dbReference type="HOGENOM" id="CLU_042529_12_2_0"/>
<dbReference type="InterPro" id="IPR036249">
    <property type="entry name" value="Thioredoxin-like_sf"/>
</dbReference>
<dbReference type="GO" id="GO:0008379">
    <property type="term" value="F:thioredoxin peroxidase activity"/>
    <property type="evidence" value="ECO:0007669"/>
    <property type="project" value="UniProtKB-UniRule"/>
</dbReference>
<protein>
    <recommendedName>
        <fullName evidence="3">Thiol peroxidase</fullName>
        <shortName evidence="3">Tpx</shortName>
        <ecNumber evidence="3">1.11.1.24</ecNumber>
    </recommendedName>
    <alternativeName>
        <fullName evidence="3">Peroxiredoxin tpx</fullName>
        <shortName evidence="3">Prx</shortName>
    </alternativeName>
    <alternativeName>
        <fullName evidence="3">Thioredoxin peroxidase</fullName>
    </alternativeName>
    <alternativeName>
        <fullName evidence="3">Thioredoxin-dependent peroxiredoxin</fullName>
    </alternativeName>
</protein>
<dbReference type="InterPro" id="IPR013740">
    <property type="entry name" value="Redoxin"/>
</dbReference>
<evidence type="ECO:0000256" key="3">
    <source>
        <dbReference type="HAMAP-Rule" id="MF_00269"/>
    </source>
</evidence>
<comment type="catalytic activity">
    <reaction evidence="3">
        <text>a hydroperoxide + [thioredoxin]-dithiol = an alcohol + [thioredoxin]-disulfide + H2O</text>
        <dbReference type="Rhea" id="RHEA:62620"/>
        <dbReference type="Rhea" id="RHEA-COMP:10698"/>
        <dbReference type="Rhea" id="RHEA-COMP:10700"/>
        <dbReference type="ChEBI" id="CHEBI:15377"/>
        <dbReference type="ChEBI" id="CHEBI:29950"/>
        <dbReference type="ChEBI" id="CHEBI:30879"/>
        <dbReference type="ChEBI" id="CHEBI:35924"/>
        <dbReference type="ChEBI" id="CHEBI:50058"/>
        <dbReference type="EC" id="1.11.1.24"/>
    </reaction>
</comment>
<organism evidence="5 6">
    <name type="scientific">Simkania negevensis (strain ATCC VR-1471 / DSM 27360 / Z)</name>
    <dbReference type="NCBI Taxonomy" id="331113"/>
    <lineage>
        <taxon>Bacteria</taxon>
        <taxon>Pseudomonadati</taxon>
        <taxon>Chlamydiota</taxon>
        <taxon>Chlamydiia</taxon>
        <taxon>Parachlamydiales</taxon>
        <taxon>Simkaniaceae</taxon>
        <taxon>Simkania</taxon>
    </lineage>
</organism>
<gene>
    <name evidence="3 5" type="primary">tpx</name>
    <name evidence="5" type="ordered locus">SNE_A12230</name>
</gene>
<sequence>MKKNPYAQDMTVITLKGSPIHTNGRLPAVGSQAPDFLLISTDLKPMSLKDYARKKLILAIVPSLDTGVCLTSAKQFEARLQNRSDIQVLFISADLPFAQKRVCGFENLKKIETLSMMRDRKFAEDYGVLLIDGPLQGIAARAVLALDENHQILYTELVPEIAQEPNYDKALTFFV</sequence>
<reference evidence="5 6" key="1">
    <citation type="journal article" date="2011" name="Mol. Biol. Evol.">
        <title>Unity in variety--the pan-genome of the Chlamydiae.</title>
        <authorList>
            <person name="Collingro A."/>
            <person name="Tischler P."/>
            <person name="Weinmaier T."/>
            <person name="Penz T."/>
            <person name="Heinz E."/>
            <person name="Brunham R.C."/>
            <person name="Read T.D."/>
            <person name="Bavoil P.M."/>
            <person name="Sachse K."/>
            <person name="Kahane S."/>
            <person name="Friedman M.G."/>
            <person name="Rattei T."/>
            <person name="Myers G.S."/>
            <person name="Horn M."/>
        </authorList>
    </citation>
    <scope>NUCLEOTIDE SEQUENCE [LARGE SCALE GENOMIC DNA]</scope>
    <source>
        <strain evidence="6">ATCC VR-1471 / Z</strain>
    </source>
</reference>
<evidence type="ECO:0000256" key="1">
    <source>
        <dbReference type="ARBA" id="ARBA00023157"/>
    </source>
</evidence>
<evidence type="ECO:0000259" key="4">
    <source>
        <dbReference type="PROSITE" id="PS51352"/>
    </source>
</evidence>
<dbReference type="eggNOG" id="COG2077">
    <property type="taxonomic scope" value="Bacteria"/>
</dbReference>
<dbReference type="Gene3D" id="3.40.30.10">
    <property type="entry name" value="Glutaredoxin"/>
    <property type="match status" value="1"/>
</dbReference>
<evidence type="ECO:0000313" key="5">
    <source>
        <dbReference type="EMBL" id="CCB89100.1"/>
    </source>
</evidence>
<dbReference type="RefSeq" id="WP_013943567.1">
    <property type="nucleotide sequence ID" value="NC_015713.1"/>
</dbReference>
<dbReference type="AlphaFoldDB" id="F8L4Y2"/>
<keyword evidence="2 3" id="KW-0676">Redox-active center</keyword>
<keyword evidence="3 5" id="KW-0575">Peroxidase</keyword>
<dbReference type="InterPro" id="IPR002065">
    <property type="entry name" value="TPX"/>
</dbReference>
<accession>F8L4Y2</accession>
<evidence type="ECO:0000256" key="2">
    <source>
        <dbReference type="ARBA" id="ARBA00023284"/>
    </source>
</evidence>
<feature type="disulfide bond" description="Redox-active" evidence="3">
    <location>
        <begin position="69"/>
        <end position="103"/>
    </location>
</feature>
<dbReference type="EC" id="1.11.1.24" evidence="3"/>
<dbReference type="InterPro" id="IPR050455">
    <property type="entry name" value="Tpx_Peroxidase_subfamily"/>
</dbReference>
<dbReference type="SUPFAM" id="SSF52833">
    <property type="entry name" value="Thioredoxin-like"/>
    <property type="match status" value="1"/>
</dbReference>
<proteinExistence type="inferred from homology"/>
<keyword evidence="3" id="KW-0049">Antioxidant</keyword>
<dbReference type="PANTHER" id="PTHR43110">
    <property type="entry name" value="THIOL PEROXIDASE"/>
    <property type="match status" value="1"/>
</dbReference>
<dbReference type="NCBIfam" id="NF001808">
    <property type="entry name" value="PRK00522.1"/>
    <property type="match status" value="1"/>
</dbReference>
<name>F8L4Y2_SIMNZ</name>
<evidence type="ECO:0000313" key="6">
    <source>
        <dbReference type="Proteomes" id="UP000000496"/>
    </source>
</evidence>
<dbReference type="InterPro" id="IPR013766">
    <property type="entry name" value="Thioredoxin_domain"/>
</dbReference>
<comment type="similarity">
    <text evidence="3">Belongs to the peroxiredoxin family. Tpx subfamily.</text>
</comment>